<evidence type="ECO:0000313" key="1">
    <source>
        <dbReference type="EMBL" id="GFP14323.1"/>
    </source>
</evidence>
<dbReference type="InterPro" id="IPR027417">
    <property type="entry name" value="P-loop_NTPase"/>
</dbReference>
<dbReference type="EMBL" id="BLYV01000454">
    <property type="protein sequence ID" value="GFP14323.1"/>
    <property type="molecule type" value="Genomic_DNA"/>
</dbReference>
<dbReference type="AlphaFoldDB" id="A0AAV4E9B2"/>
<accession>A0AAV4E9B2</accession>
<organism evidence="1 2">
    <name type="scientific">Lactobacillus helveticus</name>
    <name type="common">Lactobacillus suntoryeus</name>
    <dbReference type="NCBI Taxonomy" id="1587"/>
    <lineage>
        <taxon>Bacteria</taxon>
        <taxon>Bacillati</taxon>
        <taxon>Bacillota</taxon>
        <taxon>Bacilli</taxon>
        <taxon>Lactobacillales</taxon>
        <taxon>Lactobacillaceae</taxon>
        <taxon>Lactobacillus</taxon>
    </lineage>
</organism>
<dbReference type="SUPFAM" id="SSF52540">
    <property type="entry name" value="P-loop containing nucleoside triphosphate hydrolases"/>
    <property type="match status" value="1"/>
</dbReference>
<dbReference type="Proteomes" id="UP000630086">
    <property type="component" value="Unassembled WGS sequence"/>
</dbReference>
<dbReference type="Gene3D" id="3.40.50.300">
    <property type="entry name" value="P-loop containing nucleotide triphosphate hydrolases"/>
    <property type="match status" value="1"/>
</dbReference>
<gene>
    <name evidence="1" type="ORF">LHEJCM1062_21950</name>
</gene>
<protein>
    <submittedName>
        <fullName evidence="1">Uncharacterized protein</fullName>
    </submittedName>
</protein>
<name>A0AAV4E9B2_LACHE</name>
<reference evidence="1" key="1">
    <citation type="submission" date="2020-07" db="EMBL/GenBank/DDBJ databases">
        <title>Draft genome sequence of Lactobacillus helveticus strain JCM 1062.</title>
        <authorList>
            <person name="Endo A."/>
            <person name="Maeno S."/>
            <person name="Kido Y."/>
        </authorList>
    </citation>
    <scope>NUCLEOTIDE SEQUENCE</scope>
    <source>
        <strain evidence="1">JCM 1062</strain>
    </source>
</reference>
<evidence type="ECO:0000313" key="2">
    <source>
        <dbReference type="Proteomes" id="UP000630086"/>
    </source>
</evidence>
<comment type="caution">
    <text evidence="1">The sequence shown here is derived from an EMBL/GenBank/DDBJ whole genome shotgun (WGS) entry which is preliminary data.</text>
</comment>
<proteinExistence type="predicted"/>
<sequence>MGRACKYLDIFNQDQIIKLLQKIKPAMLLIEHDQHFIKQVANQRIKLNQKI</sequence>